<reference evidence="2" key="2">
    <citation type="submission" date="2013-07" db="EMBL/GenBank/DDBJ databases">
        <authorList>
            <person name="Morais-Silva F.O."/>
            <person name="Rezende A.M."/>
            <person name="Pimentel C."/>
            <person name="Resende D.M."/>
            <person name="Santos C.I."/>
            <person name="Clemente C."/>
            <person name="de Oliveira L.M."/>
            <person name="da Silva S.M."/>
            <person name="Costa D.A."/>
            <person name="Varela-Raposo A."/>
            <person name="Horacio E.C.A."/>
            <person name="Matos M."/>
            <person name="Flores O."/>
            <person name="Ruiz J.C."/>
            <person name="Rodrigues-Pousada C."/>
        </authorList>
    </citation>
    <scope>NUCLEOTIDE SEQUENCE [LARGE SCALE GENOMIC DNA]</scope>
    <source>
        <strain evidence="2">ATCC 19364 / DSM 1382 / NCIMB 9332 / VKM B-1759</strain>
    </source>
</reference>
<organism evidence="1 2">
    <name type="scientific">Megalodesulfovibrio gigas (strain ATCC 19364 / DSM 1382 / NCIMB 9332 / VKM B-1759)</name>
    <name type="common">Desulfovibrio gigas</name>
    <dbReference type="NCBI Taxonomy" id="1121448"/>
    <lineage>
        <taxon>Bacteria</taxon>
        <taxon>Pseudomonadati</taxon>
        <taxon>Thermodesulfobacteriota</taxon>
        <taxon>Desulfovibrionia</taxon>
        <taxon>Desulfovibrionales</taxon>
        <taxon>Desulfovibrionaceae</taxon>
        <taxon>Megalodesulfovibrio</taxon>
    </lineage>
</organism>
<sequence>MNHSLRITPVEFGTPDFTTFLDLPWKLHGHEPNWVPTMLRLQQKDFLNPKKGPFFEFGEAQYFLAWRGDTPVGRLSAHVNRNYDAFHGPDTGFFGFFVCQDDAEAAAALIDTAAAWVKARGKTRLLGPLGFGIYDEVGVLIDRYELPPAVMQVFNPPYYPALLEGTGLAKSIDWKGFRGLPTEEMREVAQRRLNEALEKTNLTFRKPSPAEVLKRVEEVRLIFNETWKRNWGHVPFTPKQFKAVLTELRPMLRTRFMRAFYDEQDRLAAFIITIPDINYAIKDANGRLNLMGLFKLIKAAWFSPVKNVRTIIMGVKEEYQGQSLHHAFIAATYLQLLDTPSLEWWDCSLIVETNIPMIRAMRAYKAPMGQTWRIYEKAL</sequence>
<dbReference type="AlphaFoldDB" id="T2GDB5"/>
<dbReference type="PANTHER" id="PTHR41368:SF1">
    <property type="entry name" value="PROTEIN YGHO"/>
    <property type="match status" value="1"/>
</dbReference>
<protein>
    <recommendedName>
        <fullName evidence="3">N-acetyltransferase domain-containing protein</fullName>
    </recommendedName>
</protein>
<dbReference type="STRING" id="1121448.DGI_2348"/>
<dbReference type="RefSeq" id="WP_021761061.1">
    <property type="nucleotide sequence ID" value="NC_022444.1"/>
</dbReference>
<dbReference type="PATRIC" id="fig|1121448.10.peg.2301"/>
<name>T2GDB5_MEGG1</name>
<evidence type="ECO:0008006" key="3">
    <source>
        <dbReference type="Google" id="ProtNLM"/>
    </source>
</evidence>
<dbReference type="Proteomes" id="UP000016587">
    <property type="component" value="Chromosome"/>
</dbReference>
<dbReference type="OrthoDB" id="9806005at2"/>
<dbReference type="KEGG" id="dgg:DGI_2348"/>
<keyword evidence="2" id="KW-1185">Reference proteome</keyword>
<dbReference type="SUPFAM" id="SSF55729">
    <property type="entry name" value="Acyl-CoA N-acyltransferases (Nat)"/>
    <property type="match status" value="1"/>
</dbReference>
<dbReference type="InterPro" id="IPR016181">
    <property type="entry name" value="Acyl_CoA_acyltransferase"/>
</dbReference>
<dbReference type="Gene3D" id="3.40.630.30">
    <property type="match status" value="1"/>
</dbReference>
<reference evidence="1 2" key="1">
    <citation type="journal article" date="2013" name="J. Bacteriol.">
        <title>Roles of HynAB and Ech, the only two hydrogenases found in the model sulfate reducer Desulfovibrio gigas.</title>
        <authorList>
            <person name="Morais-Silva F.O."/>
            <person name="Santos C.I."/>
            <person name="Rodrigues R."/>
            <person name="Pereira I.A."/>
            <person name="Rodrigues-Pousada C."/>
        </authorList>
    </citation>
    <scope>NUCLEOTIDE SEQUENCE [LARGE SCALE GENOMIC DNA]</scope>
    <source>
        <strain evidence="2">ATCC 19364 / DSM 1382 / NCIMB 9332 / VKM B-1759</strain>
    </source>
</reference>
<dbReference type="HOGENOM" id="CLU_053649_0_0_7"/>
<dbReference type="eggNOG" id="COG0456">
    <property type="taxonomic scope" value="Bacteria"/>
</dbReference>
<dbReference type="InterPro" id="IPR039968">
    <property type="entry name" value="BcerS-like"/>
</dbReference>
<dbReference type="EMBL" id="CP006585">
    <property type="protein sequence ID" value="AGW14101.1"/>
    <property type="molecule type" value="Genomic_DNA"/>
</dbReference>
<accession>T2GDB5</accession>
<dbReference type="PANTHER" id="PTHR41368">
    <property type="entry name" value="PROTEIN YGHO"/>
    <property type="match status" value="1"/>
</dbReference>
<evidence type="ECO:0000313" key="1">
    <source>
        <dbReference type="EMBL" id="AGW14101.1"/>
    </source>
</evidence>
<proteinExistence type="predicted"/>
<gene>
    <name evidence="1" type="ORF">DGI_2348</name>
</gene>
<evidence type="ECO:0000313" key="2">
    <source>
        <dbReference type="Proteomes" id="UP000016587"/>
    </source>
</evidence>